<evidence type="ECO:0000259" key="2">
    <source>
        <dbReference type="Pfam" id="PF09834"/>
    </source>
</evidence>
<dbReference type="RefSeq" id="WP_126784335.1">
    <property type="nucleotide sequence ID" value="NZ_PIQF01000001.1"/>
</dbReference>
<accession>A0A432ZJ59</accession>
<protein>
    <recommendedName>
        <fullName evidence="2">DUF2061 domain-containing protein</fullName>
    </recommendedName>
</protein>
<feature type="domain" description="DUF2061" evidence="2">
    <location>
        <begin position="1"/>
        <end position="52"/>
    </location>
</feature>
<keyword evidence="1" id="KW-0812">Transmembrane</keyword>
<name>A0A432ZJ59_9GAMM</name>
<dbReference type="Pfam" id="PF09834">
    <property type="entry name" value="DUF2061"/>
    <property type="match status" value="1"/>
</dbReference>
<reference evidence="3 4" key="1">
    <citation type="journal article" date="2011" name="Front. Microbiol.">
        <title>Genomic signatures of strain selection and enhancement in Bacillus atrophaeus var. globigii, a historical biowarfare simulant.</title>
        <authorList>
            <person name="Gibbons H.S."/>
            <person name="Broomall S.M."/>
            <person name="McNew L.A."/>
            <person name="Daligault H."/>
            <person name="Chapman C."/>
            <person name="Bruce D."/>
            <person name="Karavis M."/>
            <person name="Krepps M."/>
            <person name="McGregor P.A."/>
            <person name="Hong C."/>
            <person name="Park K.H."/>
            <person name="Akmal A."/>
            <person name="Feldman A."/>
            <person name="Lin J.S."/>
            <person name="Chang W.E."/>
            <person name="Higgs B.W."/>
            <person name="Demirev P."/>
            <person name="Lindquist J."/>
            <person name="Liem A."/>
            <person name="Fochler E."/>
            <person name="Read T.D."/>
            <person name="Tapia R."/>
            <person name="Johnson S."/>
            <person name="Bishop-Lilly K.A."/>
            <person name="Detter C."/>
            <person name="Han C."/>
            <person name="Sozhamannan S."/>
            <person name="Rosenzweig C.N."/>
            <person name="Skowronski E.W."/>
        </authorList>
    </citation>
    <scope>NUCLEOTIDE SEQUENCE [LARGE SCALE GENOMIC DNA]</scope>
    <source>
        <strain evidence="3 4">CL-SP19</strain>
    </source>
</reference>
<gene>
    <name evidence="3" type="ORF">CWI81_05925</name>
</gene>
<keyword evidence="1" id="KW-1133">Transmembrane helix</keyword>
<dbReference type="InterPro" id="IPR018638">
    <property type="entry name" value="DUF2061_membrane"/>
</dbReference>
<dbReference type="AlphaFoldDB" id="A0A432ZJ59"/>
<feature type="transmembrane region" description="Helical" evidence="1">
    <location>
        <begin position="12"/>
        <end position="35"/>
    </location>
</feature>
<keyword evidence="1" id="KW-0472">Membrane</keyword>
<sequence length="64" mass="7154">MKKTASFALMHFTIAFGIVWIMTGDVLLGGAIALIEPLANTIGYYFHEKLWQRNNIRREGALSG</sequence>
<proteinExistence type="predicted"/>
<evidence type="ECO:0000313" key="4">
    <source>
        <dbReference type="Proteomes" id="UP000287908"/>
    </source>
</evidence>
<dbReference type="OrthoDB" id="9133582at2"/>
<dbReference type="Proteomes" id="UP000287908">
    <property type="component" value="Unassembled WGS sequence"/>
</dbReference>
<evidence type="ECO:0000256" key="1">
    <source>
        <dbReference type="SAM" id="Phobius"/>
    </source>
</evidence>
<comment type="caution">
    <text evidence="3">The sequence shown here is derived from an EMBL/GenBank/DDBJ whole genome shotgun (WGS) entry which is preliminary data.</text>
</comment>
<evidence type="ECO:0000313" key="3">
    <source>
        <dbReference type="EMBL" id="RUO78006.1"/>
    </source>
</evidence>
<organism evidence="3 4">
    <name type="scientific">Idiomarina seosinensis</name>
    <dbReference type="NCBI Taxonomy" id="281739"/>
    <lineage>
        <taxon>Bacteria</taxon>
        <taxon>Pseudomonadati</taxon>
        <taxon>Pseudomonadota</taxon>
        <taxon>Gammaproteobacteria</taxon>
        <taxon>Alteromonadales</taxon>
        <taxon>Idiomarinaceae</taxon>
        <taxon>Idiomarina</taxon>
    </lineage>
</organism>
<dbReference type="EMBL" id="PIQF01000001">
    <property type="protein sequence ID" value="RUO78006.1"/>
    <property type="molecule type" value="Genomic_DNA"/>
</dbReference>
<keyword evidence="4" id="KW-1185">Reference proteome</keyword>